<reference evidence="1 2" key="1">
    <citation type="journal article" date="2023" name="G3 (Bethesda)">
        <title>A chromosome-length genome assembly and annotation of blackberry (Rubus argutus, cv. 'Hillquist').</title>
        <authorList>
            <person name="Bruna T."/>
            <person name="Aryal R."/>
            <person name="Dudchenko O."/>
            <person name="Sargent D.J."/>
            <person name="Mead D."/>
            <person name="Buti M."/>
            <person name="Cavallini A."/>
            <person name="Hytonen T."/>
            <person name="Andres J."/>
            <person name="Pham M."/>
            <person name="Weisz D."/>
            <person name="Mascagni F."/>
            <person name="Usai G."/>
            <person name="Natali L."/>
            <person name="Bassil N."/>
            <person name="Fernandez G.E."/>
            <person name="Lomsadze A."/>
            <person name="Armour M."/>
            <person name="Olukolu B."/>
            <person name="Poorten T."/>
            <person name="Britton C."/>
            <person name="Davik J."/>
            <person name="Ashrafi H."/>
            <person name="Aiden E.L."/>
            <person name="Borodovsky M."/>
            <person name="Worthington M."/>
        </authorList>
    </citation>
    <scope>NUCLEOTIDE SEQUENCE [LARGE SCALE GENOMIC DNA]</scope>
    <source>
        <strain evidence="1">PI 553951</strain>
    </source>
</reference>
<dbReference type="EMBL" id="JBEDUW010000005">
    <property type="protein sequence ID" value="KAK9930201.1"/>
    <property type="molecule type" value="Genomic_DNA"/>
</dbReference>
<accession>A0AAW1X1N1</accession>
<evidence type="ECO:0000313" key="2">
    <source>
        <dbReference type="Proteomes" id="UP001457282"/>
    </source>
</evidence>
<sequence length="122" mass="13430">MELTRRGMISDVNPSYAVANANKFPLFSVWQIHCDPQVAAPRSSTRCTAVTAVSWSGSPTDQPTLHRHRYLSAKEIVLAIHPAPSVAAVEFTPSGKLKQCHVWELCFIYLMVASFTSEKAVA</sequence>
<protein>
    <submittedName>
        <fullName evidence="1">Uncharacterized protein</fullName>
    </submittedName>
</protein>
<dbReference type="Proteomes" id="UP001457282">
    <property type="component" value="Unassembled WGS sequence"/>
</dbReference>
<keyword evidence="2" id="KW-1185">Reference proteome</keyword>
<organism evidence="1 2">
    <name type="scientific">Rubus argutus</name>
    <name type="common">Southern blackberry</name>
    <dbReference type="NCBI Taxonomy" id="59490"/>
    <lineage>
        <taxon>Eukaryota</taxon>
        <taxon>Viridiplantae</taxon>
        <taxon>Streptophyta</taxon>
        <taxon>Embryophyta</taxon>
        <taxon>Tracheophyta</taxon>
        <taxon>Spermatophyta</taxon>
        <taxon>Magnoliopsida</taxon>
        <taxon>eudicotyledons</taxon>
        <taxon>Gunneridae</taxon>
        <taxon>Pentapetalae</taxon>
        <taxon>rosids</taxon>
        <taxon>fabids</taxon>
        <taxon>Rosales</taxon>
        <taxon>Rosaceae</taxon>
        <taxon>Rosoideae</taxon>
        <taxon>Rosoideae incertae sedis</taxon>
        <taxon>Rubus</taxon>
    </lineage>
</organism>
<proteinExistence type="predicted"/>
<evidence type="ECO:0000313" key="1">
    <source>
        <dbReference type="EMBL" id="KAK9930201.1"/>
    </source>
</evidence>
<gene>
    <name evidence="1" type="ORF">M0R45_027248</name>
</gene>
<comment type="caution">
    <text evidence="1">The sequence shown here is derived from an EMBL/GenBank/DDBJ whole genome shotgun (WGS) entry which is preliminary data.</text>
</comment>
<name>A0AAW1X1N1_RUBAR</name>
<dbReference type="AlphaFoldDB" id="A0AAW1X1N1"/>